<comment type="caution">
    <text evidence="1">The sequence shown here is derived from an EMBL/GenBank/DDBJ whole genome shotgun (WGS) entry which is preliminary data.</text>
</comment>
<protein>
    <submittedName>
        <fullName evidence="1">Uncharacterized protein</fullName>
    </submittedName>
</protein>
<proteinExistence type="predicted"/>
<name>A0AB35XHP0_9ACTN</name>
<dbReference type="AlphaFoldDB" id="A0AB35XHP0"/>
<dbReference type="EMBL" id="JBAKUA010000003">
    <property type="protein sequence ID" value="MEH1546008.1"/>
    <property type="molecule type" value="Genomic_DNA"/>
</dbReference>
<evidence type="ECO:0000313" key="2">
    <source>
        <dbReference type="Proteomes" id="UP001309299"/>
    </source>
</evidence>
<accession>A0AB35XHP0</accession>
<dbReference type="Proteomes" id="UP001309299">
    <property type="component" value="Unassembled WGS sequence"/>
</dbReference>
<reference evidence="1" key="1">
    <citation type="submission" date="2024-02" db="EMBL/GenBank/DDBJ databases">
        <title>Bacterial skin colonization with Propionibacterium avidum as a risk factor for Periprosthetic Joint Infections - a single-center prospective study.</title>
        <authorList>
            <person name="Achermann Y."/>
        </authorList>
    </citation>
    <scope>NUCLEOTIDE SEQUENCE</scope>
    <source>
        <strain evidence="1">PAVI-2017310195</strain>
    </source>
</reference>
<gene>
    <name evidence="1" type="ORF">V7F78_03025</name>
</gene>
<sequence>MMTRLGESVKLSFSVQLKTVLGSAEDAEADGEDLSVEEPAQALMDRAHSPARVAAAARVVRRVRRADMVFSFIVVG</sequence>
<organism evidence="1 2">
    <name type="scientific">Cutibacterium avidum</name>
    <dbReference type="NCBI Taxonomy" id="33010"/>
    <lineage>
        <taxon>Bacteria</taxon>
        <taxon>Bacillati</taxon>
        <taxon>Actinomycetota</taxon>
        <taxon>Actinomycetes</taxon>
        <taxon>Propionibacteriales</taxon>
        <taxon>Propionibacteriaceae</taxon>
        <taxon>Cutibacterium</taxon>
    </lineage>
</organism>
<evidence type="ECO:0000313" key="1">
    <source>
        <dbReference type="EMBL" id="MEH1546008.1"/>
    </source>
</evidence>